<dbReference type="GO" id="GO:0016491">
    <property type="term" value="F:oxidoreductase activity"/>
    <property type="evidence" value="ECO:0007669"/>
    <property type="project" value="UniProtKB-KW"/>
</dbReference>
<dbReference type="Proteomes" id="UP000575985">
    <property type="component" value="Unassembled WGS sequence"/>
</dbReference>
<organism evidence="2 3">
    <name type="scientific">Streptomonospora nanhaiensis</name>
    <dbReference type="NCBI Taxonomy" id="1323731"/>
    <lineage>
        <taxon>Bacteria</taxon>
        <taxon>Bacillati</taxon>
        <taxon>Actinomycetota</taxon>
        <taxon>Actinomycetes</taxon>
        <taxon>Streptosporangiales</taxon>
        <taxon>Nocardiopsidaceae</taxon>
        <taxon>Streptomonospora</taxon>
    </lineage>
</organism>
<dbReference type="AlphaFoldDB" id="A0A853BUP2"/>
<dbReference type="InterPro" id="IPR036291">
    <property type="entry name" value="NAD(P)-bd_dom_sf"/>
</dbReference>
<accession>A0A853BUP2</accession>
<evidence type="ECO:0000313" key="2">
    <source>
        <dbReference type="EMBL" id="NYI98704.1"/>
    </source>
</evidence>
<dbReference type="EMBL" id="JACCFO010000001">
    <property type="protein sequence ID" value="NYI98704.1"/>
    <property type="molecule type" value="Genomic_DNA"/>
</dbReference>
<keyword evidence="1" id="KW-0560">Oxidoreductase</keyword>
<comment type="caution">
    <text evidence="2">The sequence shown here is derived from an EMBL/GenBank/DDBJ whole genome shotgun (WGS) entry which is preliminary data.</text>
</comment>
<evidence type="ECO:0000313" key="3">
    <source>
        <dbReference type="Proteomes" id="UP000575985"/>
    </source>
</evidence>
<dbReference type="Gene3D" id="3.40.50.720">
    <property type="entry name" value="NAD(P)-binding Rossmann-like Domain"/>
    <property type="match status" value="1"/>
</dbReference>
<protein>
    <submittedName>
        <fullName evidence="2">NAD(P)-dependent dehydrogenase (Short-subunit alcohol dehydrogenase family)</fullName>
    </submittedName>
</protein>
<evidence type="ECO:0000256" key="1">
    <source>
        <dbReference type="ARBA" id="ARBA00023002"/>
    </source>
</evidence>
<name>A0A853BUP2_9ACTN</name>
<dbReference type="SUPFAM" id="SSF51735">
    <property type="entry name" value="NAD(P)-binding Rossmann-fold domains"/>
    <property type="match status" value="1"/>
</dbReference>
<dbReference type="PANTHER" id="PTHR47534">
    <property type="entry name" value="YALI0E05731P"/>
    <property type="match status" value="1"/>
</dbReference>
<dbReference type="Pfam" id="PF00106">
    <property type="entry name" value="adh_short"/>
    <property type="match status" value="1"/>
</dbReference>
<sequence length="280" mass="29497">MRTYAITGGTDGIGRALGRLLLGRGDRVIALGSGAAKGAAFLAEAADLDAGARAHFVQADLSTLAGMRRAVERVAGLAGALDGAVFGAQRFQTTRVETADGLEFTFALAYLSRAVLGEGLLPLLERAERPVIANLAGPGGLPGTVAWDDLQLRRRYSGRRAAMQGSRCNDLLGADFPARHPGARTRYVLYNPGFVRTAMADPLPLPARAATKALALLLAQPAAAAAARVRELLDSPPPEPAAAFFRRRPVPMTGPDFDPAAAARLREVTDTLLADPRRRV</sequence>
<dbReference type="RefSeq" id="WP_179769799.1">
    <property type="nucleotide sequence ID" value="NZ_JACCFO010000001.1"/>
</dbReference>
<gene>
    <name evidence="2" type="ORF">HNR12_004981</name>
</gene>
<proteinExistence type="predicted"/>
<dbReference type="InterPro" id="IPR002347">
    <property type="entry name" value="SDR_fam"/>
</dbReference>
<reference evidence="2 3" key="1">
    <citation type="submission" date="2020-07" db="EMBL/GenBank/DDBJ databases">
        <title>Sequencing the genomes of 1000 actinobacteria strains.</title>
        <authorList>
            <person name="Klenk H.-P."/>
        </authorList>
    </citation>
    <scope>NUCLEOTIDE SEQUENCE [LARGE SCALE GENOMIC DNA]</scope>
    <source>
        <strain evidence="2 3">DSM 45927</strain>
    </source>
</reference>
<keyword evidence="3" id="KW-1185">Reference proteome</keyword>
<dbReference type="PANTHER" id="PTHR47534:SF3">
    <property type="entry name" value="ALCOHOL DEHYDROGENASE-LIKE C-TERMINAL DOMAIN-CONTAINING PROTEIN"/>
    <property type="match status" value="1"/>
</dbReference>
<dbReference type="InterPro" id="IPR052228">
    <property type="entry name" value="Sec_Metab_Biosynth_Oxidored"/>
</dbReference>